<organism evidence="1 2">
    <name type="scientific">Jiella pelagia</name>
    <dbReference type="NCBI Taxonomy" id="2986949"/>
    <lineage>
        <taxon>Bacteria</taxon>
        <taxon>Pseudomonadati</taxon>
        <taxon>Pseudomonadota</taxon>
        <taxon>Alphaproteobacteria</taxon>
        <taxon>Hyphomicrobiales</taxon>
        <taxon>Aurantimonadaceae</taxon>
        <taxon>Jiella</taxon>
    </lineage>
</organism>
<proteinExistence type="predicted"/>
<dbReference type="RefSeq" id="WP_268883661.1">
    <property type="nucleotide sequence ID" value="NZ_CP114029.1"/>
</dbReference>
<name>A0ABY7C4W6_9HYPH</name>
<dbReference type="SUPFAM" id="SSF53850">
    <property type="entry name" value="Periplasmic binding protein-like II"/>
    <property type="match status" value="1"/>
</dbReference>
<dbReference type="Gene3D" id="3.40.190.290">
    <property type="match status" value="1"/>
</dbReference>
<protein>
    <submittedName>
        <fullName evidence="1">Uncharacterized protein</fullName>
    </submittedName>
</protein>
<evidence type="ECO:0000313" key="1">
    <source>
        <dbReference type="EMBL" id="WAP71116.1"/>
    </source>
</evidence>
<keyword evidence="2" id="KW-1185">Reference proteome</keyword>
<dbReference type="EMBL" id="CP114029">
    <property type="protein sequence ID" value="WAP71116.1"/>
    <property type="molecule type" value="Genomic_DNA"/>
</dbReference>
<gene>
    <name evidence="1" type="ORF">OH818_08045</name>
</gene>
<sequence>MRSGEVLAAVTADPCSVQGCRKIPLGPLRYAACASPDFVERFFKDGLTPEALATAPCLRFDRRDGLQARL</sequence>
<dbReference type="Proteomes" id="UP001164020">
    <property type="component" value="Chromosome"/>
</dbReference>
<evidence type="ECO:0000313" key="2">
    <source>
        <dbReference type="Proteomes" id="UP001164020"/>
    </source>
</evidence>
<accession>A0ABY7C4W6</accession>
<reference evidence="1" key="1">
    <citation type="submission" date="2022-12" db="EMBL/GenBank/DDBJ databases">
        <title>Jiella pelagia sp. nov., isolated from phosphonate enriched culture of Northwest Pacific surface seawater.</title>
        <authorList>
            <person name="Shin D.Y."/>
            <person name="Hwang C.Y."/>
        </authorList>
    </citation>
    <scope>NUCLEOTIDE SEQUENCE</scope>
    <source>
        <strain evidence="1">HL-NP1</strain>
    </source>
</reference>